<evidence type="ECO:0000313" key="4">
    <source>
        <dbReference type="EMBL" id="KDR77345.1"/>
    </source>
</evidence>
<feature type="signal peptide" evidence="2">
    <location>
        <begin position="1"/>
        <end position="18"/>
    </location>
</feature>
<feature type="region of interest" description="Disordered" evidence="1">
    <location>
        <begin position="199"/>
        <end position="221"/>
    </location>
</feature>
<keyword evidence="2" id="KW-0732">Signal</keyword>
<feature type="chain" id="PRO_5001646456" description="Ricin B lectin domain-containing protein" evidence="2">
    <location>
        <begin position="19"/>
        <end position="435"/>
    </location>
</feature>
<evidence type="ECO:0000256" key="2">
    <source>
        <dbReference type="SAM" id="SignalP"/>
    </source>
</evidence>
<dbReference type="InterPro" id="IPR035992">
    <property type="entry name" value="Ricin_B-like_lectins"/>
</dbReference>
<evidence type="ECO:0000313" key="5">
    <source>
        <dbReference type="Proteomes" id="UP000027222"/>
    </source>
</evidence>
<dbReference type="InterPro" id="IPR000772">
    <property type="entry name" value="Ricin_B_lectin"/>
</dbReference>
<dbReference type="EMBL" id="KL142377">
    <property type="protein sequence ID" value="KDR77345.1"/>
    <property type="molecule type" value="Genomic_DNA"/>
</dbReference>
<name>A0A067T2D2_GALM3</name>
<reference evidence="5" key="1">
    <citation type="journal article" date="2014" name="Proc. Natl. Acad. Sci. U.S.A.">
        <title>Extensive sampling of basidiomycete genomes demonstrates inadequacy of the white-rot/brown-rot paradigm for wood decay fungi.</title>
        <authorList>
            <person name="Riley R."/>
            <person name="Salamov A.A."/>
            <person name="Brown D.W."/>
            <person name="Nagy L.G."/>
            <person name="Floudas D."/>
            <person name="Held B.W."/>
            <person name="Levasseur A."/>
            <person name="Lombard V."/>
            <person name="Morin E."/>
            <person name="Otillar R."/>
            <person name="Lindquist E.A."/>
            <person name="Sun H."/>
            <person name="LaButti K.M."/>
            <person name="Schmutz J."/>
            <person name="Jabbour D."/>
            <person name="Luo H."/>
            <person name="Baker S.E."/>
            <person name="Pisabarro A.G."/>
            <person name="Walton J.D."/>
            <person name="Blanchette R.A."/>
            <person name="Henrissat B."/>
            <person name="Martin F."/>
            <person name="Cullen D."/>
            <person name="Hibbett D.S."/>
            <person name="Grigoriev I.V."/>
        </authorList>
    </citation>
    <scope>NUCLEOTIDE SEQUENCE [LARGE SCALE GENOMIC DNA]</scope>
    <source>
        <strain evidence="5">CBS 339.88</strain>
    </source>
</reference>
<feature type="domain" description="Ricin B lectin" evidence="3">
    <location>
        <begin position="287"/>
        <end position="435"/>
    </location>
</feature>
<dbReference type="OrthoDB" id="5383818at2759"/>
<dbReference type="STRING" id="685588.A0A067T2D2"/>
<keyword evidence="5" id="KW-1185">Reference proteome</keyword>
<dbReference type="CDD" id="cd00161">
    <property type="entry name" value="beta-trefoil_Ricin-like"/>
    <property type="match status" value="1"/>
</dbReference>
<dbReference type="SMART" id="SM00458">
    <property type="entry name" value="RICIN"/>
    <property type="match status" value="2"/>
</dbReference>
<proteinExistence type="predicted"/>
<sequence>MLVQALSAITLYAALSSAAPTGLLKRVTLNAAAVAEAQVRDNTATRAFTAVSITTSDGSCLFVDPLSGDFRENLTPVQTAKCDGSTAQQWDVITKGKHNNKLNSALIVNTLTNACLNFDPRRVAGDQVNLFSCGGRADGSGAVTDSQLFQFTGSAGPLPLLPENGQNKICLTVVKGRLDQTACNPASASGSELFKFGKSAGAGSGTPPKASNTDSTPPPKASVASAATIKANNVASAASTKALTSSSAASAAVVTSNPAVKTGTKLNLAAVAEAMARDNTATRAVSGAPIKAADGSCFFVDPTSGDFRENLIPIQTAKCDGSPAQQWDVITKGIHNNKPGSALIVSSLTQGCLNFDDRRAPGNQVLLFACGGRADGSGEVNDSQLFPFDGTKKTIPLAPLNGKNAICFAIASNGLLDKTSCNPASLSANELFTIG</sequence>
<protein>
    <recommendedName>
        <fullName evidence="3">Ricin B lectin domain-containing protein</fullName>
    </recommendedName>
</protein>
<feature type="domain" description="Ricin B lectin" evidence="3">
    <location>
        <begin position="49"/>
        <end position="195"/>
    </location>
</feature>
<dbReference type="SUPFAM" id="SSF50370">
    <property type="entry name" value="Ricin B-like lectins"/>
    <property type="match status" value="2"/>
</dbReference>
<accession>A0A067T2D2</accession>
<dbReference type="AlphaFoldDB" id="A0A067T2D2"/>
<gene>
    <name evidence="4" type="ORF">GALMADRAFT_246727</name>
</gene>
<evidence type="ECO:0000256" key="1">
    <source>
        <dbReference type="SAM" id="MobiDB-lite"/>
    </source>
</evidence>
<organism evidence="4 5">
    <name type="scientific">Galerina marginata (strain CBS 339.88)</name>
    <dbReference type="NCBI Taxonomy" id="685588"/>
    <lineage>
        <taxon>Eukaryota</taxon>
        <taxon>Fungi</taxon>
        <taxon>Dikarya</taxon>
        <taxon>Basidiomycota</taxon>
        <taxon>Agaricomycotina</taxon>
        <taxon>Agaricomycetes</taxon>
        <taxon>Agaricomycetidae</taxon>
        <taxon>Agaricales</taxon>
        <taxon>Agaricineae</taxon>
        <taxon>Strophariaceae</taxon>
        <taxon>Galerina</taxon>
    </lineage>
</organism>
<dbReference type="Gene3D" id="2.80.10.50">
    <property type="match status" value="2"/>
</dbReference>
<dbReference type="PROSITE" id="PS50231">
    <property type="entry name" value="RICIN_B_LECTIN"/>
    <property type="match status" value="2"/>
</dbReference>
<dbReference type="HOGENOM" id="CLU_023261_0_0_1"/>
<evidence type="ECO:0000259" key="3">
    <source>
        <dbReference type="SMART" id="SM00458"/>
    </source>
</evidence>
<dbReference type="Proteomes" id="UP000027222">
    <property type="component" value="Unassembled WGS sequence"/>
</dbReference>